<dbReference type="AlphaFoldDB" id="A0A6I3SWA4"/>
<dbReference type="EMBL" id="WNKZ01000031">
    <property type="protein sequence ID" value="MTV53558.1"/>
    <property type="molecule type" value="Genomic_DNA"/>
</dbReference>
<accession>A0A6I3SWA4</accession>
<reference evidence="2 3" key="3">
    <citation type="submission" date="2019-11" db="EMBL/GenBank/DDBJ databases">
        <title>Type strains purchased from KCTC, JCM and DSMZ.</title>
        <authorList>
            <person name="Lu H."/>
        </authorList>
    </citation>
    <scope>NUCLEOTIDE SEQUENCE [LARGE SCALE GENOMIC DNA]</scope>
    <source>
        <strain evidence="2 3">KCTC 52429</strain>
    </source>
</reference>
<comment type="caution">
    <text evidence="2">The sequence shown here is derived from an EMBL/GenBank/DDBJ whole genome shotgun (WGS) entry which is preliminary data.</text>
</comment>
<evidence type="ECO:0000313" key="3">
    <source>
        <dbReference type="Proteomes" id="UP000430634"/>
    </source>
</evidence>
<evidence type="ECO:0000313" key="4">
    <source>
        <dbReference type="Proteomes" id="UP000622638"/>
    </source>
</evidence>
<protein>
    <submittedName>
        <fullName evidence="2">Uncharacterized protein</fullName>
    </submittedName>
</protein>
<evidence type="ECO:0000313" key="2">
    <source>
        <dbReference type="EMBL" id="MTV53558.1"/>
    </source>
</evidence>
<gene>
    <name evidence="1" type="ORF">GCM10011572_50750</name>
    <name evidence="2" type="ORF">GM672_12555</name>
</gene>
<proteinExistence type="predicted"/>
<sequence>MKKPLALAGAVLAQARDSYCMDQGFRSPVKLVGVLGLLPLRAHVITLDYPSRRWMLTRD</sequence>
<name>A0A6I3SWA4_9BURK</name>
<organism evidence="2 3">
    <name type="scientific">Pseudoduganella buxea</name>
    <dbReference type="NCBI Taxonomy" id="1949069"/>
    <lineage>
        <taxon>Bacteria</taxon>
        <taxon>Pseudomonadati</taxon>
        <taxon>Pseudomonadota</taxon>
        <taxon>Betaproteobacteria</taxon>
        <taxon>Burkholderiales</taxon>
        <taxon>Oxalobacteraceae</taxon>
        <taxon>Telluria group</taxon>
        <taxon>Pseudoduganella</taxon>
    </lineage>
</organism>
<evidence type="ECO:0000313" key="1">
    <source>
        <dbReference type="EMBL" id="GGC23074.1"/>
    </source>
</evidence>
<reference evidence="1" key="4">
    <citation type="submission" date="2024-05" db="EMBL/GenBank/DDBJ databases">
        <authorList>
            <person name="Sun Q."/>
            <person name="Zhou Y."/>
        </authorList>
    </citation>
    <scope>NUCLEOTIDE SEQUENCE</scope>
    <source>
        <strain evidence="1">CGMCC 1.15931</strain>
    </source>
</reference>
<reference evidence="1" key="1">
    <citation type="journal article" date="2014" name="Int. J. Syst. Evol. Microbiol.">
        <title>Complete genome of a new Firmicutes species belonging to the dominant human colonic microbiota ('Ruminococcus bicirculans') reveals two chromosomes and a selective capacity to utilize plant glucans.</title>
        <authorList>
            <consortium name="NISC Comparative Sequencing Program"/>
            <person name="Wegmann U."/>
            <person name="Louis P."/>
            <person name="Goesmann A."/>
            <person name="Henrissat B."/>
            <person name="Duncan S.H."/>
            <person name="Flint H.J."/>
        </authorList>
    </citation>
    <scope>NUCLEOTIDE SEQUENCE</scope>
    <source>
        <strain evidence="1">CGMCC 1.15931</strain>
    </source>
</reference>
<dbReference type="Proteomes" id="UP000622638">
    <property type="component" value="Unassembled WGS sequence"/>
</dbReference>
<dbReference type="Proteomes" id="UP000430634">
    <property type="component" value="Unassembled WGS sequence"/>
</dbReference>
<reference evidence="4" key="2">
    <citation type="journal article" date="2019" name="Int. J. Syst. Evol. Microbiol.">
        <title>The Global Catalogue of Microorganisms (GCM) 10K type strain sequencing project: providing services to taxonomists for standard genome sequencing and annotation.</title>
        <authorList>
            <consortium name="The Broad Institute Genomics Platform"/>
            <consortium name="The Broad Institute Genome Sequencing Center for Infectious Disease"/>
            <person name="Wu L."/>
            <person name="Ma J."/>
        </authorList>
    </citation>
    <scope>NUCLEOTIDE SEQUENCE [LARGE SCALE GENOMIC DNA]</scope>
    <source>
        <strain evidence="4">CGMCC 1.15931</strain>
    </source>
</reference>
<dbReference type="EMBL" id="BMKG01000035">
    <property type="protein sequence ID" value="GGC23074.1"/>
    <property type="molecule type" value="Genomic_DNA"/>
</dbReference>
<keyword evidence="4" id="KW-1185">Reference proteome</keyword>
<dbReference type="RefSeq" id="WP_155470869.1">
    <property type="nucleotide sequence ID" value="NZ_BMKG01000035.1"/>
</dbReference>